<organism evidence="1">
    <name type="scientific">uncultured Caudovirales phage</name>
    <dbReference type="NCBI Taxonomy" id="2100421"/>
    <lineage>
        <taxon>Viruses</taxon>
        <taxon>Duplodnaviria</taxon>
        <taxon>Heunggongvirae</taxon>
        <taxon>Uroviricota</taxon>
        <taxon>Caudoviricetes</taxon>
        <taxon>Peduoviridae</taxon>
        <taxon>Maltschvirus</taxon>
        <taxon>Maltschvirus maltsch</taxon>
    </lineage>
</organism>
<accession>A0A6J7WB58</accession>
<proteinExistence type="predicted"/>
<sequence>MRRKFIYDEKVGKLVEVTPHHAPQNARDAGALWGDRHYDGMRATDGTDISTRTRHRAYMKQHNVTTADDFSSTWEKSRESRERYYQEGGSFRKEDIHRAIHQLSRR</sequence>
<gene>
    <name evidence="1" type="ORF">UFOVP168_10</name>
</gene>
<reference evidence="1" key="1">
    <citation type="submission" date="2020-05" db="EMBL/GenBank/DDBJ databases">
        <authorList>
            <person name="Chiriac C."/>
            <person name="Salcher M."/>
            <person name="Ghai R."/>
            <person name="Kavagutti S V."/>
        </authorList>
    </citation>
    <scope>NUCLEOTIDE SEQUENCE</scope>
</reference>
<evidence type="ECO:0000313" key="1">
    <source>
        <dbReference type="EMBL" id="CAB5194565.1"/>
    </source>
</evidence>
<protein>
    <submittedName>
        <fullName evidence="1">Uncharacterized protein</fullName>
    </submittedName>
</protein>
<name>A0A6J7WB58_9CAUD</name>
<dbReference type="EMBL" id="LR798220">
    <property type="protein sequence ID" value="CAB5194565.1"/>
    <property type="molecule type" value="Genomic_DNA"/>
</dbReference>